<proteinExistence type="predicted"/>
<dbReference type="EMBL" id="OBMQ01000001">
    <property type="protein sequence ID" value="SOB90290.1"/>
    <property type="molecule type" value="Genomic_DNA"/>
</dbReference>
<keyword evidence="2" id="KW-1185">Reference proteome</keyword>
<reference evidence="2" key="1">
    <citation type="submission" date="2017-08" db="EMBL/GenBank/DDBJ databases">
        <authorList>
            <person name="Varghese N."/>
            <person name="Submissions S."/>
        </authorList>
    </citation>
    <scope>NUCLEOTIDE SEQUENCE [LARGE SCALE GENOMIC DNA]</scope>
    <source>
        <strain evidence="2">JC22</strain>
    </source>
</reference>
<gene>
    <name evidence="1" type="ORF">SAMN05880501_101134</name>
</gene>
<organism evidence="1 2">
    <name type="scientific">Ureibacillus xyleni</name>
    <dbReference type="NCBI Taxonomy" id="614648"/>
    <lineage>
        <taxon>Bacteria</taxon>
        <taxon>Bacillati</taxon>
        <taxon>Bacillota</taxon>
        <taxon>Bacilli</taxon>
        <taxon>Bacillales</taxon>
        <taxon>Caryophanaceae</taxon>
        <taxon>Ureibacillus</taxon>
    </lineage>
</organism>
<evidence type="ECO:0000313" key="1">
    <source>
        <dbReference type="EMBL" id="SOB90290.1"/>
    </source>
</evidence>
<evidence type="ECO:0008006" key="3">
    <source>
        <dbReference type="Google" id="ProtNLM"/>
    </source>
</evidence>
<dbReference type="AlphaFoldDB" id="A0A285R865"/>
<dbReference type="OrthoDB" id="3035897at2"/>
<accession>A0A285R865</accession>
<protein>
    <recommendedName>
        <fullName evidence="3">Mannitol repressor</fullName>
    </recommendedName>
</protein>
<sequence length="102" mass="12080">MVLYDFLMEIVSKNKPRKEQKNVSDFIRENGFNVGINHVVFRTTRRENSDFLEDDFTYYRNEIAHAEFQNDFAKYETLSSAVTNVLINKLLEVIHFGIQNLE</sequence>
<dbReference type="RefSeq" id="WP_097071722.1">
    <property type="nucleotide sequence ID" value="NZ_OBMQ01000001.1"/>
</dbReference>
<name>A0A285R865_9BACL</name>
<dbReference type="Proteomes" id="UP000219636">
    <property type="component" value="Unassembled WGS sequence"/>
</dbReference>
<evidence type="ECO:0000313" key="2">
    <source>
        <dbReference type="Proteomes" id="UP000219636"/>
    </source>
</evidence>